<dbReference type="AlphaFoldDB" id="A0A840VF63"/>
<keyword evidence="5" id="KW-0540">Nuclease</keyword>
<keyword evidence="2" id="KW-0184">Conjugation</keyword>
<proteinExistence type="inferred from homology"/>
<dbReference type="Proteomes" id="UP000553706">
    <property type="component" value="Unassembled WGS sequence"/>
</dbReference>
<dbReference type="InterPro" id="IPR005053">
    <property type="entry name" value="MobA_MobL"/>
</dbReference>
<reference evidence="5 6" key="1">
    <citation type="submission" date="2020-08" db="EMBL/GenBank/DDBJ databases">
        <title>Genomic Encyclopedia of Type Strains, Phase IV (KMG-IV): sequencing the most valuable type-strain genomes for metagenomic binning, comparative biology and taxonomic classification.</title>
        <authorList>
            <person name="Goeker M."/>
        </authorList>
    </citation>
    <scope>NUCLEOTIDE SEQUENCE [LARGE SCALE GENOMIC DNA]</scope>
    <source>
        <strain evidence="5 6">DSM 27026</strain>
    </source>
</reference>
<evidence type="ECO:0000313" key="6">
    <source>
        <dbReference type="Proteomes" id="UP000553706"/>
    </source>
</evidence>
<evidence type="ECO:0000256" key="1">
    <source>
        <dbReference type="ARBA" id="ARBA00010873"/>
    </source>
</evidence>
<name>A0A840VF63_9PROT</name>
<evidence type="ECO:0000313" key="5">
    <source>
        <dbReference type="EMBL" id="MBB5374543.1"/>
    </source>
</evidence>
<dbReference type="Pfam" id="PF03389">
    <property type="entry name" value="MobA_MobL"/>
    <property type="match status" value="1"/>
</dbReference>
<dbReference type="Gene3D" id="3.30.930.30">
    <property type="match status" value="1"/>
</dbReference>
<keyword evidence="5" id="KW-0378">Hydrolase</keyword>
<organism evidence="5 6">
    <name type="scientific">Acidocella aromatica</name>
    <dbReference type="NCBI Taxonomy" id="1303579"/>
    <lineage>
        <taxon>Bacteria</taxon>
        <taxon>Pseudomonadati</taxon>
        <taxon>Pseudomonadota</taxon>
        <taxon>Alphaproteobacteria</taxon>
        <taxon>Acetobacterales</taxon>
        <taxon>Acidocellaceae</taxon>
        <taxon>Acidocella</taxon>
    </lineage>
</organism>
<protein>
    <submittedName>
        <fullName evidence="5">ATP-dependent exoDNAse (Exonuclease V) alpha subunit</fullName>
    </submittedName>
</protein>
<evidence type="ECO:0000259" key="4">
    <source>
        <dbReference type="Pfam" id="PF03389"/>
    </source>
</evidence>
<dbReference type="GO" id="GO:0004527">
    <property type="term" value="F:exonuclease activity"/>
    <property type="evidence" value="ECO:0007669"/>
    <property type="project" value="UniProtKB-KW"/>
</dbReference>
<feature type="region of interest" description="Disordered" evidence="3">
    <location>
        <begin position="143"/>
        <end position="163"/>
    </location>
</feature>
<keyword evidence="6" id="KW-1185">Reference proteome</keyword>
<gene>
    <name evidence="5" type="ORF">HNP71_002824</name>
</gene>
<comment type="caution">
    <text evidence="5">The sequence shown here is derived from an EMBL/GenBank/DDBJ whole genome shotgun (WGS) entry which is preliminary data.</text>
</comment>
<feature type="domain" description="MobA/MobL protein" evidence="4">
    <location>
        <begin position="17"/>
        <end position="200"/>
    </location>
</feature>
<feature type="non-terminal residue" evidence="5">
    <location>
        <position position="201"/>
    </location>
</feature>
<dbReference type="RefSeq" id="WP_183267558.1">
    <property type="nucleotide sequence ID" value="NZ_JACHFJ010000024.1"/>
</dbReference>
<dbReference type="EMBL" id="JACHFJ010000024">
    <property type="protein sequence ID" value="MBB5374543.1"/>
    <property type="molecule type" value="Genomic_DNA"/>
</dbReference>
<comment type="similarity">
    <text evidence="1">Belongs to the MobA/MobL family.</text>
</comment>
<evidence type="ECO:0000256" key="3">
    <source>
        <dbReference type="SAM" id="MobiDB-lite"/>
    </source>
</evidence>
<dbReference type="NCBIfam" id="NF041496">
    <property type="entry name" value="MobQ"/>
    <property type="match status" value="1"/>
</dbReference>
<sequence length="201" mass="21409">MAIYHCSVKTVSRSTGRSAPAAAAYRTGTLLVNERDGVTHDYRRRVGVEAAFIVAPPAAEWAQDRAALWNAAEAAENRKNSTVAREYEVALPAELSAEQRADLARTFAAALVERYGVAADVAIHAPGGEGDQRNHHAHVLTTTRTVGGGGLGPKTRALDDQRSGEIERVRELWAGLTNAALERAGVGERVSHLSHAARGLA</sequence>
<evidence type="ECO:0000256" key="2">
    <source>
        <dbReference type="ARBA" id="ARBA00022971"/>
    </source>
</evidence>
<keyword evidence="5" id="KW-0269">Exonuclease</keyword>
<accession>A0A840VF63</accession>